<evidence type="ECO:0000313" key="1">
    <source>
        <dbReference type="EMBL" id="VAX36595.1"/>
    </source>
</evidence>
<dbReference type="EMBL" id="UOGJ01000101">
    <property type="protein sequence ID" value="VAX36595.1"/>
    <property type="molecule type" value="Genomic_DNA"/>
</dbReference>
<reference evidence="1" key="1">
    <citation type="submission" date="2018-06" db="EMBL/GenBank/DDBJ databases">
        <authorList>
            <person name="Zhirakovskaya E."/>
        </authorList>
    </citation>
    <scope>NUCLEOTIDE SEQUENCE</scope>
</reference>
<dbReference type="PROSITE" id="PS51257">
    <property type="entry name" value="PROKAR_LIPOPROTEIN"/>
    <property type="match status" value="1"/>
</dbReference>
<name>A0A3B1DWN9_9ZZZZ</name>
<dbReference type="Gene3D" id="1.25.40.390">
    <property type="match status" value="1"/>
</dbReference>
<protein>
    <submittedName>
        <fullName evidence="1">Cell surface glycan-binding lipoprotein, utilization system for glycans and polysaccharides (PUL), SusD family</fullName>
    </submittedName>
</protein>
<dbReference type="SUPFAM" id="SSF48452">
    <property type="entry name" value="TPR-like"/>
    <property type="match status" value="1"/>
</dbReference>
<proteinExistence type="predicted"/>
<accession>A0A3B1DWN9</accession>
<organism evidence="1">
    <name type="scientific">hydrothermal vent metagenome</name>
    <dbReference type="NCBI Taxonomy" id="652676"/>
    <lineage>
        <taxon>unclassified sequences</taxon>
        <taxon>metagenomes</taxon>
        <taxon>ecological metagenomes</taxon>
    </lineage>
</organism>
<gene>
    <name evidence="1" type="ORF">MNBD_UNCLBAC01-1183</name>
</gene>
<dbReference type="AlphaFoldDB" id="A0A3B1DWN9"/>
<keyword evidence="1" id="KW-0449">Lipoprotein</keyword>
<dbReference type="InterPro" id="IPR011990">
    <property type="entry name" value="TPR-like_helical_dom_sf"/>
</dbReference>
<sequence length="491" mass="53915">MKKYLIINILIVGLLTGCNDLLDVNTDPNNPVTVTPALILPVAQNYTARYIQTDRSVSHLGNMMMYNWSESAGFSWYNDEFLYLVTTTFYSRVFDNAYIDALKQYSALDNLGEEYNNYVAISKIMKSYHFQLLVDFYGDIPYSEALGRSENSTPKYDGGEEVYLDLIVQLNEAIALINAAAADAASEVPDSDDIMFGGNMTQWKQFANTIKARILNRYSGVASASYISGELANIVSEGSGYITSDVQVQPGYANETDQQNPFWEDFGASVDGTNTLSGDATCATDYILDYYTYLNDPRIDYIYEEPATGHLGVPQGITSDPDTQGPSMVSNIGPGILIGSNQGASIFTVAESFFNQAELALNGFGGDPETLYNSGVIASFSYLGTSGVATYLAQTQDVNLLPLENVNYIVASNKLEAIITQKWIALNGITAEQSWFDYSRTGYPSNLPISVQATTSDRPVRLMYPASEVGGNTANVRPQKNPFTDKIFWAN</sequence>
<dbReference type="Pfam" id="PF12771">
    <property type="entry name" value="SusD-like_2"/>
    <property type="match status" value="1"/>
</dbReference>
<dbReference type="InterPro" id="IPR041662">
    <property type="entry name" value="SusD-like_2"/>
</dbReference>